<sequence>MYLKSVLLENFRKFRYKNNIIEFVSAEDYKKDASINIAPKTTLIIGKNNSGKTTVIDALNKLINNVAFKATDFNFDYLKELSNLYTIEYLDSEDLKLPTLKFIVTVGIDNGKEDILTNIIPFMSLEDTEKSEIDIIIGWEIIDRELFIKAVKEFIPKNFKNQKFDRFLELIDKTDFEISYYNTNKDKKKNFNLKKLIELTPIRANNVNSEDCLSDAFCKIIDYRYANVIDPQIVNELDKQIVDINDSLTRDISTQHTNNINSSLSKMILGEKCQILLKSDLNFQKLIKNVLKYEYVEGKNNIPERQFGLGYTNLMMIIAEIITYMEKYPETSFNSQINLISIEEPETFMHPQMQEQFIKNINEMITSLLENNNKHVNSQIIIITHSAHILNSKIHEGNTFNNINYITSIDNCAKSECLNDNVMIDLPKNPKNNKERWKREQKLKFLKKHIKFRVSELFFADAAIFVEGITEYTLLQHYLDIDLCFSKYYISVILVDGAHAKVYENLIHALSIPSLIVTDIDIKREKLEKGEKDIKSPGQKPLYLQMGTDELKGRETTNSTLSHFYKSKNAEFIINGDYKHVDNLMVICQKDPIETYYPTSFEESFILTNLKNNIVNNALKKVKPDIYKDIIKNGGIVKNSFKLQKKLSDSKSDFANELLYEILICDDKTLIPILPKYINDGLLFLQDRLRGN</sequence>
<dbReference type="PANTHER" id="PTHR43581">
    <property type="entry name" value="ATP/GTP PHOSPHATASE"/>
    <property type="match status" value="1"/>
</dbReference>
<dbReference type="InterPro" id="IPR041685">
    <property type="entry name" value="AAA_GajA/Old/RecF-like"/>
</dbReference>
<dbReference type="PANTHER" id="PTHR43581:SF4">
    <property type="entry name" value="ATP_GTP PHOSPHATASE"/>
    <property type="match status" value="1"/>
</dbReference>
<name>A0AA47ELF7_9CLOT</name>
<dbReference type="Pfam" id="PF13175">
    <property type="entry name" value="AAA_15"/>
    <property type="match status" value="1"/>
</dbReference>
<proteinExistence type="predicted"/>
<evidence type="ECO:0000313" key="3">
    <source>
        <dbReference type="EMBL" id="WAG62081.1"/>
    </source>
</evidence>
<dbReference type="AlphaFoldDB" id="A0AA47ELF7"/>
<reference evidence="3" key="1">
    <citation type="submission" date="2021-11" db="EMBL/GenBank/DDBJ databases">
        <title>Clostridia strains as spoilage organisms.</title>
        <authorList>
            <person name="Wambui J."/>
            <person name="Stevens M.J.A."/>
            <person name="Stephan R."/>
        </authorList>
    </citation>
    <scope>NUCLEOTIDE SEQUENCE</scope>
    <source>
        <strain evidence="3">CF009</strain>
    </source>
</reference>
<dbReference type="CDD" id="cd01026">
    <property type="entry name" value="TOPRIM_OLD"/>
    <property type="match status" value="1"/>
</dbReference>
<dbReference type="RefSeq" id="WP_216121113.1">
    <property type="nucleotide sequence ID" value="NZ_CP086239.1"/>
</dbReference>
<feature type="domain" description="OLD protein-like TOPRIM" evidence="2">
    <location>
        <begin position="458"/>
        <end position="521"/>
    </location>
</feature>
<feature type="domain" description="Endonuclease GajA/Old nuclease/RecF-like AAA" evidence="1">
    <location>
        <begin position="1"/>
        <end position="389"/>
    </location>
</feature>
<dbReference type="Pfam" id="PF20469">
    <property type="entry name" value="OLD-like_TOPRIM"/>
    <property type="match status" value="1"/>
</dbReference>
<evidence type="ECO:0000259" key="1">
    <source>
        <dbReference type="Pfam" id="PF13175"/>
    </source>
</evidence>
<organism evidence="3 4">
    <name type="scientific">Clostridium estertheticum</name>
    <dbReference type="NCBI Taxonomy" id="238834"/>
    <lineage>
        <taxon>Bacteria</taxon>
        <taxon>Bacillati</taxon>
        <taxon>Bacillota</taxon>
        <taxon>Clostridia</taxon>
        <taxon>Eubacteriales</taxon>
        <taxon>Clostridiaceae</taxon>
        <taxon>Clostridium</taxon>
    </lineage>
</organism>
<accession>A0AA47ELF7</accession>
<dbReference type="InterPro" id="IPR051396">
    <property type="entry name" value="Bact_Antivir_Def_Nuclease"/>
</dbReference>
<evidence type="ECO:0000259" key="2">
    <source>
        <dbReference type="Pfam" id="PF20469"/>
    </source>
</evidence>
<dbReference type="EMBL" id="CP086239">
    <property type="protein sequence ID" value="WAG62081.1"/>
    <property type="molecule type" value="Genomic_DNA"/>
</dbReference>
<protein>
    <submittedName>
        <fullName evidence="3">AAA family ATPase</fullName>
    </submittedName>
</protein>
<gene>
    <name evidence="3" type="ORF">LL038_07525</name>
</gene>
<dbReference type="Proteomes" id="UP001164733">
    <property type="component" value="Chromosome"/>
</dbReference>
<evidence type="ECO:0000313" key="4">
    <source>
        <dbReference type="Proteomes" id="UP001164733"/>
    </source>
</evidence>
<dbReference type="InterPro" id="IPR034139">
    <property type="entry name" value="TOPRIM_OLD"/>
</dbReference>